<dbReference type="OrthoDB" id="2152029at2759"/>
<dbReference type="Pfam" id="PF07859">
    <property type="entry name" value="Abhydrolase_3"/>
    <property type="match status" value="1"/>
</dbReference>
<dbReference type="AlphaFoldDB" id="A0A9P3GST6"/>
<dbReference type="Proteomes" id="UP000703269">
    <property type="component" value="Unassembled WGS sequence"/>
</dbReference>
<protein>
    <submittedName>
        <fullName evidence="3">Alpha/beta hydrolase</fullName>
    </submittedName>
</protein>
<evidence type="ECO:0000259" key="2">
    <source>
        <dbReference type="Pfam" id="PF07859"/>
    </source>
</evidence>
<dbReference type="InterPro" id="IPR029058">
    <property type="entry name" value="AB_hydrolase_fold"/>
</dbReference>
<dbReference type="InterPro" id="IPR050300">
    <property type="entry name" value="GDXG_lipolytic_enzyme"/>
</dbReference>
<name>A0A9P3GST6_9APHY</name>
<gene>
    <name evidence="3" type="ORF">PsYK624_167980</name>
</gene>
<proteinExistence type="predicted"/>
<sequence length="403" mass="44783">MSSEAFWRVKQPVSPLLSKPPLKGLYLFAVVGGALLRLPYWVLVSALPPLRPRKAWSFSRTMLVQVACYFIPELFRTLGFPIKTIDPKEVDPAKGYVWVEPTPEYVAGEIQQAAAVNGVEPARVIGYMQYRKGDERRADEKARPGEKVMYYLHGGGYFMGDSSGPSAWFCSKWLEESPAFGRTFQLDYRLATADPLPRTNNFPAALLDAVAGYHHLVNVLGFAPRDVLFAGESVGAHLHVNLVRYLAQQRFAALPLPGSLVLLSPVADWGGSHIGAAHWRANAHLDMVESFYYGYPTRCQLGALPPAWAELSAWISPGSLKLPETHGLFAGFPPTYMTTGDAECTLDQMQTLRDRMRADIGEDNFTYLEVPNALHAFPVLSGHTPENIETIRKLVQWAEKIHA</sequence>
<dbReference type="InterPro" id="IPR013094">
    <property type="entry name" value="AB_hydrolase_3"/>
</dbReference>
<evidence type="ECO:0000313" key="4">
    <source>
        <dbReference type="Proteomes" id="UP000703269"/>
    </source>
</evidence>
<keyword evidence="4" id="KW-1185">Reference proteome</keyword>
<dbReference type="EMBL" id="BPQB01000160">
    <property type="protein sequence ID" value="GJF00509.1"/>
    <property type="molecule type" value="Genomic_DNA"/>
</dbReference>
<comment type="caution">
    <text evidence="3">The sequence shown here is derived from an EMBL/GenBank/DDBJ whole genome shotgun (WGS) entry which is preliminary data.</text>
</comment>
<reference evidence="3 4" key="1">
    <citation type="submission" date="2021-08" db="EMBL/GenBank/DDBJ databases">
        <title>Draft Genome Sequence of Phanerochaete sordida strain YK-624.</title>
        <authorList>
            <person name="Mori T."/>
            <person name="Dohra H."/>
            <person name="Suzuki T."/>
            <person name="Kawagishi H."/>
            <person name="Hirai H."/>
        </authorList>
    </citation>
    <scope>NUCLEOTIDE SEQUENCE [LARGE SCALE GENOMIC DNA]</scope>
    <source>
        <strain evidence="3 4">YK-624</strain>
    </source>
</reference>
<dbReference type="Gene3D" id="3.40.50.1820">
    <property type="entry name" value="alpha/beta hydrolase"/>
    <property type="match status" value="1"/>
</dbReference>
<evidence type="ECO:0000256" key="1">
    <source>
        <dbReference type="ARBA" id="ARBA00022801"/>
    </source>
</evidence>
<dbReference type="SUPFAM" id="SSF53474">
    <property type="entry name" value="alpha/beta-Hydrolases"/>
    <property type="match status" value="1"/>
</dbReference>
<evidence type="ECO:0000313" key="3">
    <source>
        <dbReference type="EMBL" id="GJF00509.1"/>
    </source>
</evidence>
<organism evidence="3 4">
    <name type="scientific">Phanerochaete sordida</name>
    <dbReference type="NCBI Taxonomy" id="48140"/>
    <lineage>
        <taxon>Eukaryota</taxon>
        <taxon>Fungi</taxon>
        <taxon>Dikarya</taxon>
        <taxon>Basidiomycota</taxon>
        <taxon>Agaricomycotina</taxon>
        <taxon>Agaricomycetes</taxon>
        <taxon>Polyporales</taxon>
        <taxon>Phanerochaetaceae</taxon>
        <taxon>Phanerochaete</taxon>
    </lineage>
</organism>
<keyword evidence="1 3" id="KW-0378">Hydrolase</keyword>
<feature type="domain" description="Alpha/beta hydrolase fold-3" evidence="2">
    <location>
        <begin position="150"/>
        <end position="377"/>
    </location>
</feature>
<dbReference type="GO" id="GO:0016787">
    <property type="term" value="F:hydrolase activity"/>
    <property type="evidence" value="ECO:0007669"/>
    <property type="project" value="UniProtKB-KW"/>
</dbReference>
<accession>A0A9P3GST6</accession>
<dbReference type="PANTHER" id="PTHR48081:SF26">
    <property type="entry name" value="ALPHA_BETA HYDROLASE FOLD-3 DOMAIN-CONTAINING PROTEIN"/>
    <property type="match status" value="1"/>
</dbReference>
<dbReference type="PANTHER" id="PTHR48081">
    <property type="entry name" value="AB HYDROLASE SUPERFAMILY PROTEIN C4A8.06C"/>
    <property type="match status" value="1"/>
</dbReference>